<feature type="transmembrane region" description="Helical" evidence="1">
    <location>
        <begin position="200"/>
        <end position="220"/>
    </location>
</feature>
<keyword evidence="1" id="KW-1133">Transmembrane helix</keyword>
<evidence type="ECO:0000313" key="3">
    <source>
        <dbReference type="Proteomes" id="UP000256869"/>
    </source>
</evidence>
<reference evidence="2 3" key="1">
    <citation type="submission" date="2018-07" db="EMBL/GenBank/DDBJ databases">
        <title>Genomic Encyclopedia of Type Strains, Phase III (KMG-III): the genomes of soil and plant-associated and newly described type strains.</title>
        <authorList>
            <person name="Whitman W."/>
        </authorList>
    </citation>
    <scope>NUCLEOTIDE SEQUENCE [LARGE SCALE GENOMIC DNA]</scope>
    <source>
        <strain evidence="2 3">CECT 8236</strain>
    </source>
</reference>
<keyword evidence="1" id="KW-0472">Membrane</keyword>
<name>A0A3D9IPU9_9BACL</name>
<dbReference type="EMBL" id="QRDY01000003">
    <property type="protein sequence ID" value="RED63791.1"/>
    <property type="molecule type" value="Genomic_DNA"/>
</dbReference>
<feature type="transmembrane region" description="Helical" evidence="1">
    <location>
        <begin position="80"/>
        <end position="105"/>
    </location>
</feature>
<feature type="transmembrane region" description="Helical" evidence="1">
    <location>
        <begin position="162"/>
        <end position="180"/>
    </location>
</feature>
<feature type="transmembrane region" description="Helical" evidence="1">
    <location>
        <begin position="20"/>
        <end position="39"/>
    </location>
</feature>
<dbReference type="OrthoDB" id="2663350at2"/>
<comment type="caution">
    <text evidence="2">The sequence shown here is derived from an EMBL/GenBank/DDBJ whole genome shotgun (WGS) entry which is preliminary data.</text>
</comment>
<keyword evidence="3" id="KW-1185">Reference proteome</keyword>
<gene>
    <name evidence="2" type="ORF">DFP95_10330</name>
</gene>
<dbReference type="Proteomes" id="UP000256869">
    <property type="component" value="Unassembled WGS sequence"/>
</dbReference>
<organism evidence="2 3">
    <name type="scientific">Cohnella lupini</name>
    <dbReference type="NCBI Taxonomy" id="1294267"/>
    <lineage>
        <taxon>Bacteria</taxon>
        <taxon>Bacillati</taxon>
        <taxon>Bacillota</taxon>
        <taxon>Bacilli</taxon>
        <taxon>Bacillales</taxon>
        <taxon>Paenibacillaceae</taxon>
        <taxon>Cohnella</taxon>
    </lineage>
</organism>
<keyword evidence="1" id="KW-0812">Transmembrane</keyword>
<sequence>MNRVAGIIRTHLTDRWSWLFLPWIVLLSSFVCNLIIATAGDEIYTGGLASIFIYMMVIGIVSVGQTFPFLIGFGARRKDYFLGTTATIGIIGIASSFILLLMGYIETRSEGWGLKLHFFDLPYISDGNVLARVWVLFNFMLHFFFLGFVISCIHRKFGRNGLYILFILSGIIITVSLYLINSYGSWDAIFDWFADISAAQLASGMFVVTLVYVILSYLMLRRATV</sequence>
<feature type="transmembrane region" description="Helical" evidence="1">
    <location>
        <begin position="51"/>
        <end position="73"/>
    </location>
</feature>
<protein>
    <submittedName>
        <fullName evidence="2">Uncharacterized protein</fullName>
    </submittedName>
</protein>
<evidence type="ECO:0000313" key="2">
    <source>
        <dbReference type="EMBL" id="RED63791.1"/>
    </source>
</evidence>
<dbReference type="AlphaFoldDB" id="A0A3D9IPU9"/>
<evidence type="ECO:0000256" key="1">
    <source>
        <dbReference type="SAM" id="Phobius"/>
    </source>
</evidence>
<proteinExistence type="predicted"/>
<feature type="transmembrane region" description="Helical" evidence="1">
    <location>
        <begin position="129"/>
        <end position="150"/>
    </location>
</feature>
<accession>A0A3D9IPU9</accession>
<dbReference type="RefSeq" id="WP_115991909.1">
    <property type="nucleotide sequence ID" value="NZ_QRDY01000003.1"/>
</dbReference>